<dbReference type="AlphaFoldDB" id="A0A6F8XLA6"/>
<keyword evidence="3" id="KW-1185">Reference proteome</keyword>
<gene>
    <name evidence="2" type="ORF">Pflav_009790</name>
</gene>
<evidence type="ECO:0000256" key="1">
    <source>
        <dbReference type="SAM" id="MobiDB-lite"/>
    </source>
</evidence>
<dbReference type="Proteomes" id="UP000502508">
    <property type="component" value="Chromosome"/>
</dbReference>
<name>A0A6F8XLA6_9ACTN</name>
<evidence type="ECO:0000313" key="2">
    <source>
        <dbReference type="EMBL" id="BCB74569.1"/>
    </source>
</evidence>
<reference evidence="2 3" key="2">
    <citation type="submission" date="2020-03" db="EMBL/GenBank/DDBJ databases">
        <authorList>
            <person name="Ichikawa N."/>
            <person name="Kimura A."/>
            <person name="Kitahashi Y."/>
            <person name="Uohara A."/>
        </authorList>
    </citation>
    <scope>NUCLEOTIDE SEQUENCE [LARGE SCALE GENOMIC DNA]</scope>
    <source>
        <strain evidence="2 3">NBRC 107702</strain>
    </source>
</reference>
<sequence>MFGPAVFRPEPAASGGGDDDPVDYERAGFLDEVQGKAGSPVGGVCSGPIAGSSPAAASAAVASPRAAACIRRKGLR</sequence>
<proteinExistence type="predicted"/>
<protein>
    <submittedName>
        <fullName evidence="2">Uncharacterized protein</fullName>
    </submittedName>
</protein>
<accession>A0A6F8XLA6</accession>
<reference evidence="2 3" key="1">
    <citation type="submission" date="2020-03" db="EMBL/GenBank/DDBJ databases">
        <title>Whole genome shotgun sequence of Phytohabitans flavus NBRC 107702.</title>
        <authorList>
            <person name="Komaki H."/>
            <person name="Tamura T."/>
        </authorList>
    </citation>
    <scope>NUCLEOTIDE SEQUENCE [LARGE SCALE GENOMIC DNA]</scope>
    <source>
        <strain evidence="2 3">NBRC 107702</strain>
    </source>
</reference>
<dbReference type="EMBL" id="AP022870">
    <property type="protein sequence ID" value="BCB74569.1"/>
    <property type="molecule type" value="Genomic_DNA"/>
</dbReference>
<organism evidence="2 3">
    <name type="scientific">Phytohabitans flavus</name>
    <dbReference type="NCBI Taxonomy" id="1076124"/>
    <lineage>
        <taxon>Bacteria</taxon>
        <taxon>Bacillati</taxon>
        <taxon>Actinomycetota</taxon>
        <taxon>Actinomycetes</taxon>
        <taxon>Micromonosporales</taxon>
        <taxon>Micromonosporaceae</taxon>
    </lineage>
</organism>
<evidence type="ECO:0000313" key="3">
    <source>
        <dbReference type="Proteomes" id="UP000502508"/>
    </source>
</evidence>
<dbReference type="KEGG" id="pfla:Pflav_009790"/>
<feature type="region of interest" description="Disordered" evidence="1">
    <location>
        <begin position="1"/>
        <end position="24"/>
    </location>
</feature>